<comment type="caution">
    <text evidence="8">The sequence shown here is derived from an EMBL/GenBank/DDBJ whole genome shotgun (WGS) entry which is preliminary data.</text>
</comment>
<dbReference type="Proteomes" id="UP000600247">
    <property type="component" value="Unassembled WGS sequence"/>
</dbReference>
<dbReference type="Gene3D" id="2.60.120.200">
    <property type="match status" value="2"/>
</dbReference>
<name>A0A917HGI7_9BACL</name>
<evidence type="ECO:0000313" key="9">
    <source>
        <dbReference type="Proteomes" id="UP000600247"/>
    </source>
</evidence>
<feature type="compositionally biased region" description="Gly residues" evidence="3">
    <location>
        <begin position="369"/>
        <end position="378"/>
    </location>
</feature>
<dbReference type="InterPro" id="IPR001119">
    <property type="entry name" value="SLH_dom"/>
</dbReference>
<dbReference type="Pfam" id="PF00395">
    <property type="entry name" value="SLH"/>
    <property type="match status" value="3"/>
</dbReference>
<dbReference type="RefSeq" id="WP_188890850.1">
    <property type="nucleotide sequence ID" value="NZ_BMHY01000008.1"/>
</dbReference>
<dbReference type="PANTHER" id="PTHR10963:SF55">
    <property type="entry name" value="GLYCOSIDE HYDROLASE FAMILY 16 PROTEIN"/>
    <property type="match status" value="1"/>
</dbReference>
<dbReference type="SUPFAM" id="SSF49899">
    <property type="entry name" value="Concanavalin A-like lectins/glucanases"/>
    <property type="match status" value="2"/>
</dbReference>
<evidence type="ECO:0000313" key="8">
    <source>
        <dbReference type="EMBL" id="GGG78137.1"/>
    </source>
</evidence>
<feature type="domain" description="F5/8 type C" evidence="5">
    <location>
        <begin position="2759"/>
        <end position="2913"/>
    </location>
</feature>
<dbReference type="PROSITE" id="PS51272">
    <property type="entry name" value="SLH"/>
    <property type="match status" value="3"/>
</dbReference>
<organism evidence="8 9">
    <name type="scientific">Paenibacillus radicis</name>
    <name type="common">ex Gao et al. 2016</name>
    <dbReference type="NCBI Taxonomy" id="1737354"/>
    <lineage>
        <taxon>Bacteria</taxon>
        <taxon>Bacillati</taxon>
        <taxon>Bacillota</taxon>
        <taxon>Bacilli</taxon>
        <taxon>Bacillales</taxon>
        <taxon>Paenibacillaceae</taxon>
        <taxon>Paenibacillus</taxon>
    </lineage>
</organism>
<evidence type="ECO:0000259" key="6">
    <source>
        <dbReference type="PROSITE" id="PS51272"/>
    </source>
</evidence>
<proteinExistence type="inferred from homology"/>
<dbReference type="Pfam" id="PF00722">
    <property type="entry name" value="Glyco_hydro_16"/>
    <property type="match status" value="2"/>
</dbReference>
<protein>
    <submittedName>
        <fullName evidence="8">Uncharacterized protein</fullName>
    </submittedName>
</protein>
<feature type="domain" description="SLH" evidence="6">
    <location>
        <begin position="38"/>
        <end position="101"/>
    </location>
</feature>
<evidence type="ECO:0000256" key="1">
    <source>
        <dbReference type="ARBA" id="ARBA00006865"/>
    </source>
</evidence>
<feature type="domain" description="GH16" evidence="7">
    <location>
        <begin position="386"/>
        <end position="658"/>
    </location>
</feature>
<dbReference type="EMBL" id="BMHY01000008">
    <property type="protein sequence ID" value="GGG78137.1"/>
    <property type="molecule type" value="Genomic_DNA"/>
</dbReference>
<evidence type="ECO:0000259" key="7">
    <source>
        <dbReference type="PROSITE" id="PS51762"/>
    </source>
</evidence>
<evidence type="ECO:0000256" key="2">
    <source>
        <dbReference type="ARBA" id="ARBA00022801"/>
    </source>
</evidence>
<dbReference type="CDD" id="cd08023">
    <property type="entry name" value="GH16_laminarinase_like"/>
    <property type="match status" value="2"/>
</dbReference>
<dbReference type="InterPro" id="IPR003305">
    <property type="entry name" value="CenC_carb-bd"/>
</dbReference>
<sequence>MKWKGYATKKLRRKLGVFALCLTMLASYIPAVQASTTPIGDPDKSLDGHWASAQVSRWSSKGLVSSYPDGQFKPDKSITRAEFVKLVNTLFGFHTKGKEGAPGFTDVGDKAWYGEQVDIGRQAGYIAGYPDGTFKPDQAIARQEAASIAAGLFHVKTAGEALSGFGDSAKVASFAREALAGLVSGGYLKGFADGTIRPQQPITRAEAVVLFDRLAGEIYSEKGKFGDKATTLASAIINTTDVTLEHATINGGLILAPGIGEGDVTLKGVQAKGTVYVNGGGVNSVHVIDSNVNHIVIHRTDGPVRVVFSGDSRAGTLDIETNAIIEAGSDSDIGEVHNESGSATFNGESLKAGERFEVKQGVPVRNQQGGSGSGGSGTGSTPSPSATPTATPSPSPSQQDWELVWSDEFDRSGSNLDSNGVDLDKWGYQLGTGSQYGLDGWGNQEQQYYRSENMSVEDGKLVITAKKDGYGGKDYTSGRIYTQPTFTKAYGKFEAKISMPVGNGLWPAFWMMPAESEYGVWATSGELDIMEAKGRLPGEVGGTIHYGRPWPGNKSTGATYHFKEGKNISEEHVYGVEWEPGEIRWYVDGEVYQTLNNWDGTGLDKPAKYAYPAPFDKPFYMILNLAVGGTFDNVAVDDSKIPAQMKVDYVRVYEKGTPYLNPTQEPVVEKEPLPQPHKEAIDGNYVHDVAYNEPFSIVASAGDQLNTVHWNFVHMPDFNGNGTVSVDTVNGQRFAKADISASGSAAHSVQLIQNVTVGKGRWYKLSFDAKSSTNRPISAKIGGGENRSWTTYSDSISFNLTTELQRYDMTFRMTENSDALARLEFNLGLNTNPVWIGGVKLEEIEPLDPFNELLPKEPLAGNYIYNGTFDLGRMDRMTYWNFDVQGGASAAASVDPAARELLATITNGGTSAEAIALSQSGLKLQADNNYKMTFKGSADANRTIAVAIRKADGTDVVEPIPVSLTPTASEHEVLFTVSDASDNNGKVIFLLGGNDANVRLDDIAMFNLTAAEAELPLTEQFPVKNGDFSNGKTGWTDFVLGRYENNSSSANFTTSNDGMRIAIANEGTADFNVMLMQNDFQLREGKTYVVTVKAKSSVDRETEIVIDDASYTKYISKKVQLTNDYQTFTYEFKPNSDVLASFKLLLGKLGGANALGAHDVYVEQVRVEQKGAREKAFLLQNGTFTDGFEHWGKHVQGDYDGDSRAVIAAAGGALKAAIANTGANPWDIQLSQSGLELKSGKTYLVTFDARSTLARQIEVIAENGVYHRYLNQPVRIEETTNSYTFEFTMPQDDTAALKFLLGQPQEAEEKISAAHDLFIDNVRFELKGAKEAAGEKAATANQIRLAAPPVLLEDADGNSIGETIAVTFTNNAASQAWLAALTAVKINGAIVDSASYTTSPGKIEFLPAVFPSAGDYNIAISAAGYELASVRQHIEAEKMWSLTWSDEFDNYDPSATVDTNGVNLDKWGYQLGTGSQYGLSDWGNGELQYYRPENLKVEDGKLTIAARKENFGGKGYTSGRLWTQPTFTQAYGKFEARMKLPEGQGLWPAFWMMPADSEYGGWASSGELDIMEARGRLPEEVGGTIHFGKGAPNNRSTGKAFIFPNDGKISDFHTYGVEWEPGEIRWYVDGEVYQTVNNWHSWGADQPDKYAFPAPFDKPFYMILNLAVGGVYDGNRLPDDSKIPGEMVVDYVRAYELTGRPYKTPVEPSLDKEPMPADAKLPIDGNYIYDPAFAKGLKDIDTADKPLDSLYWNFLHTPAFGGAGSASVDGGFAKVDITSGGNATHALQLIQYATLVKGHMYKLSFDAKASGDRSISVKLGGDEDNGWGAYTDNYNVPLTSTAGHYEYRFQMTADTDSTARLEFNLGGNTRSVWIGNVKVEEVDALVDLDGAKAPMGNGEHVYNGSFDLGTMDRMNYWILEGADGFVDASRRQLEVFIPSGGADANAVKLRQKGINLQQSDTYELTFWASAPSARTLNVELRSKDGSSVYASETDIAIGTTLTKHTVSFDMEDGVTDLESQLIFLLGGQAGTIVLDQISLIRLTDRNVDFSGIDLYPIQNGDFFDGLNHWEMYTEGAASYSAAAGEASIQISNTGANTYSVMLSQSGLKLKEGLNYELSFDAKSTVARDILLTLENAGYQRYASSSFSIGAGVSHYTLKFRMPADDTLALKFQLGKTSNSPAGAHTITIDNVVLKVRNAPLLQAPTIVADQTDNKAGNAITIAYAGNSNWQQAVTGIEVDGTALSLGDYETGQNAIVIHSSVFSRDGNYEIHVKATGYVDAVVRQLIFSSDGNLILNGDMSGGKSAWEYWTENADYSEYTVEDEKARLDIHYHGGIHPEWNVPVSWSTQFMQSGIKLEAGKAYEFSFRAWSSVDRPIEVELTGYNNGEKAAFSLTGDSSVVHKKTLIPQANTTLTIKYLLGNVIIGDQSVPSGSHTIYIDDVVLKEVPAGPAIGADTTDNKIGQNIELTFTDQPAWRGAITAITVDGIAVDPGKRVIEPGKITLDASLFTAVKNYSIVIKANGYANTEITQPIKTNASNVALNKTATASSNLQPASNAVDGRGEGPGGTRWESATSDNQWIAVDLGRLYALQSVVLSWEGAFGKTYKVQTSVAAQPGEGDWTDAYSETNGNGGLDTIPLTVAEARHVRILGQTRGTIYGYSLWELEVYGTPVGAPDPELLVPPAVAADTTDNKLGRPIELTFTANAAWEAAITRVRLNGAQLSAGADYSIASGKITLSANRFNQSGSFTVTIEADGYRAAEVVQVIAAEINLALHKAVTASSSNTNFDPNVMTDGNHQSRWEAKWEDNQGTPMNPEWIVVDLGAVQSLSKLVLVWEAAYGKTFAIQVAQPGDDISRESTAWQTVATVSRELQAEARTETIALNEGSSGRYIRIYITEKGFAPYGPSLYEIEAYS</sequence>
<dbReference type="PROSITE" id="PS50022">
    <property type="entry name" value="FA58C_3"/>
    <property type="match status" value="2"/>
</dbReference>
<evidence type="ECO:0000259" key="5">
    <source>
        <dbReference type="PROSITE" id="PS50022"/>
    </source>
</evidence>
<dbReference type="GO" id="GO:0005975">
    <property type="term" value="P:carbohydrate metabolic process"/>
    <property type="evidence" value="ECO:0007669"/>
    <property type="project" value="InterPro"/>
</dbReference>
<evidence type="ECO:0000256" key="3">
    <source>
        <dbReference type="SAM" id="MobiDB-lite"/>
    </source>
</evidence>
<feature type="domain" description="SLH" evidence="6">
    <location>
        <begin position="102"/>
        <end position="160"/>
    </location>
</feature>
<dbReference type="Gene3D" id="2.60.120.260">
    <property type="entry name" value="Galactose-binding domain-like"/>
    <property type="match status" value="10"/>
</dbReference>
<dbReference type="Pfam" id="PF02018">
    <property type="entry name" value="CBM_4_9"/>
    <property type="match status" value="7"/>
</dbReference>
<keyword evidence="9" id="KW-1185">Reference proteome</keyword>
<feature type="region of interest" description="Disordered" evidence="3">
    <location>
        <begin position="330"/>
        <end position="399"/>
    </location>
</feature>
<feature type="domain" description="GH16" evidence="7">
    <location>
        <begin position="1423"/>
        <end position="1700"/>
    </location>
</feature>
<dbReference type="InterPro" id="IPR008979">
    <property type="entry name" value="Galactose-bd-like_sf"/>
</dbReference>
<gene>
    <name evidence="8" type="ORF">GCM10010918_38760</name>
</gene>
<dbReference type="InterPro" id="IPR011432">
    <property type="entry name" value="Shr-like_HID"/>
</dbReference>
<feature type="compositionally biased region" description="Low complexity" evidence="3">
    <location>
        <begin position="379"/>
        <end position="392"/>
    </location>
</feature>
<dbReference type="InterPro" id="IPR013320">
    <property type="entry name" value="ConA-like_dom_sf"/>
</dbReference>
<reference evidence="8 9" key="1">
    <citation type="journal article" date="2014" name="Int. J. Syst. Evol. Microbiol.">
        <title>Complete genome sequence of Corynebacterium casei LMG S-19264T (=DSM 44701T), isolated from a smear-ripened cheese.</title>
        <authorList>
            <consortium name="US DOE Joint Genome Institute (JGI-PGF)"/>
            <person name="Walter F."/>
            <person name="Albersmeier A."/>
            <person name="Kalinowski J."/>
            <person name="Ruckert C."/>
        </authorList>
    </citation>
    <scope>NUCLEOTIDE SEQUENCE [LARGE SCALE GENOMIC DNA]</scope>
    <source>
        <strain evidence="8 9">CGMCC 1.15286</strain>
    </source>
</reference>
<keyword evidence="4" id="KW-0732">Signal</keyword>
<feature type="domain" description="F5/8 type C" evidence="5">
    <location>
        <begin position="2529"/>
        <end position="2669"/>
    </location>
</feature>
<accession>A0A917HGI7</accession>
<dbReference type="InterPro" id="IPR000421">
    <property type="entry name" value="FA58C"/>
</dbReference>
<evidence type="ECO:0000256" key="4">
    <source>
        <dbReference type="SAM" id="SignalP"/>
    </source>
</evidence>
<dbReference type="SUPFAM" id="SSF49785">
    <property type="entry name" value="Galactose-binding domain-like"/>
    <property type="match status" value="10"/>
</dbReference>
<dbReference type="PROSITE" id="PS51762">
    <property type="entry name" value="GH16_2"/>
    <property type="match status" value="2"/>
</dbReference>
<feature type="chain" id="PRO_5037939725" evidence="4">
    <location>
        <begin position="35"/>
        <end position="2913"/>
    </location>
</feature>
<dbReference type="PANTHER" id="PTHR10963">
    <property type="entry name" value="GLYCOSYL HYDROLASE-RELATED"/>
    <property type="match status" value="1"/>
</dbReference>
<dbReference type="InterPro" id="IPR000757">
    <property type="entry name" value="Beta-glucanase-like"/>
</dbReference>
<feature type="domain" description="SLH" evidence="6">
    <location>
        <begin position="162"/>
        <end position="225"/>
    </location>
</feature>
<keyword evidence="2" id="KW-0378">Hydrolase</keyword>
<dbReference type="Pfam" id="PF22633">
    <property type="entry name" value="F5_F8_type_C_2"/>
    <property type="match status" value="2"/>
</dbReference>
<dbReference type="Pfam" id="PF07550">
    <property type="entry name" value="Shr-like_HID"/>
    <property type="match status" value="4"/>
</dbReference>
<feature type="region of interest" description="Disordered" evidence="3">
    <location>
        <begin position="2550"/>
        <end position="2572"/>
    </location>
</feature>
<comment type="similarity">
    <text evidence="1">Belongs to the glycosyl hydrolase 16 family.</text>
</comment>
<dbReference type="GO" id="GO:0004553">
    <property type="term" value="F:hydrolase activity, hydrolyzing O-glycosyl compounds"/>
    <property type="evidence" value="ECO:0007669"/>
    <property type="project" value="InterPro"/>
</dbReference>
<feature type="signal peptide" evidence="4">
    <location>
        <begin position="1"/>
        <end position="34"/>
    </location>
</feature>
<dbReference type="InterPro" id="IPR050546">
    <property type="entry name" value="Glycosyl_Hydrlase_16"/>
</dbReference>